<proteinExistence type="predicted"/>
<gene>
    <name evidence="1" type="ORF">MRB53_034684</name>
</gene>
<reference evidence="1 2" key="1">
    <citation type="journal article" date="2022" name="Hortic Res">
        <title>A haplotype resolved chromosomal level avocado genome allows analysis of novel avocado genes.</title>
        <authorList>
            <person name="Nath O."/>
            <person name="Fletcher S.J."/>
            <person name="Hayward A."/>
            <person name="Shaw L.M."/>
            <person name="Masouleh A.K."/>
            <person name="Furtado A."/>
            <person name="Henry R.J."/>
            <person name="Mitter N."/>
        </authorList>
    </citation>
    <scope>NUCLEOTIDE SEQUENCE [LARGE SCALE GENOMIC DNA]</scope>
    <source>
        <strain evidence="2">cv. Hass</strain>
    </source>
</reference>
<sequence length="113" mass="12845">MQNFKNDYEEEYASLPKEKKDPLLLRKREAYARKKLLKGESSRNLTSSFNISQQTDTDTLLGIGLNDIPANIRAQMEKRVYHTNEIGSTSRQPAESDEDASSSVYLENTSTLN</sequence>
<dbReference type="EMBL" id="CM056820">
    <property type="protein sequence ID" value="KAJ8615312.1"/>
    <property type="molecule type" value="Genomic_DNA"/>
</dbReference>
<evidence type="ECO:0000313" key="1">
    <source>
        <dbReference type="EMBL" id="KAJ8615312.1"/>
    </source>
</evidence>
<comment type="caution">
    <text evidence="1">The sequence shown here is derived from an EMBL/GenBank/DDBJ whole genome shotgun (WGS) entry which is preliminary data.</text>
</comment>
<name>A0ACC2K2H5_PERAE</name>
<keyword evidence="2" id="KW-1185">Reference proteome</keyword>
<organism evidence="1 2">
    <name type="scientific">Persea americana</name>
    <name type="common">Avocado</name>
    <dbReference type="NCBI Taxonomy" id="3435"/>
    <lineage>
        <taxon>Eukaryota</taxon>
        <taxon>Viridiplantae</taxon>
        <taxon>Streptophyta</taxon>
        <taxon>Embryophyta</taxon>
        <taxon>Tracheophyta</taxon>
        <taxon>Spermatophyta</taxon>
        <taxon>Magnoliopsida</taxon>
        <taxon>Magnoliidae</taxon>
        <taxon>Laurales</taxon>
        <taxon>Lauraceae</taxon>
        <taxon>Persea</taxon>
    </lineage>
</organism>
<protein>
    <submittedName>
        <fullName evidence="1">Uncharacterized protein</fullName>
    </submittedName>
</protein>
<evidence type="ECO:0000313" key="2">
    <source>
        <dbReference type="Proteomes" id="UP001234297"/>
    </source>
</evidence>
<accession>A0ACC2K2H5</accession>
<dbReference type="Proteomes" id="UP001234297">
    <property type="component" value="Chromosome 12"/>
</dbReference>